<dbReference type="SUPFAM" id="SSF46955">
    <property type="entry name" value="Putative DNA-binding domain"/>
    <property type="match status" value="1"/>
</dbReference>
<keyword evidence="12 15" id="KW-0648">Protein biosynthesis</keyword>
<comment type="subcellular location">
    <subcellularLocation>
        <location evidence="1 15">Cytoplasm</location>
    </subcellularLocation>
</comment>
<dbReference type="InterPro" id="IPR036690">
    <property type="entry name" value="Fdx_antiC-bd_sf"/>
</dbReference>
<reference evidence="20" key="1">
    <citation type="journal article" date="2005" name="Environ. Microbiol.">
        <title>Genetic and functional properties of uncultivated thermophilic crenarchaeotes from a subsurface gold mine as revealed by analysis of genome fragments.</title>
        <authorList>
            <person name="Nunoura T."/>
            <person name="Hirayama H."/>
            <person name="Takami H."/>
            <person name="Oida H."/>
            <person name="Nishi S."/>
            <person name="Shimamura S."/>
            <person name="Suzuki Y."/>
            <person name="Inagaki F."/>
            <person name="Takai K."/>
            <person name="Nealson K.H."/>
            <person name="Horikoshi K."/>
        </authorList>
    </citation>
    <scope>NUCLEOTIDE SEQUENCE</scope>
</reference>
<dbReference type="Pfam" id="PF03484">
    <property type="entry name" value="B5"/>
    <property type="match status" value="1"/>
</dbReference>
<dbReference type="CDD" id="cd00769">
    <property type="entry name" value="PheRS_beta_core"/>
    <property type="match status" value="1"/>
</dbReference>
<dbReference type="GO" id="GO:0000049">
    <property type="term" value="F:tRNA binding"/>
    <property type="evidence" value="ECO:0007669"/>
    <property type="project" value="UniProtKB-UniRule"/>
</dbReference>
<dbReference type="CDD" id="cd02796">
    <property type="entry name" value="tRNA_bind_bactPheRS"/>
    <property type="match status" value="1"/>
</dbReference>
<dbReference type="InterPro" id="IPR005147">
    <property type="entry name" value="tRNA_synthase_B5-dom"/>
</dbReference>
<sequence>MRVPYRWLTEFVAVPIEEEFVRELAERLTLAGLEVASVERVGKPEGVVVGKILTVSPHPNADKLKICEVSLGRETVRLVSGAPNLVENTLVPVIRAGGRLPNGQIIELHGRGRLRQDPIEGRLPNGQIIEAAVFRGEKSEGMICSRAELGLEEKSPGVWILEPELGCQVGDDFAQHLEFDDFILVLETKSNRPDALSVLGVARDISALYDLDLRKPDTTIRESTEKIESLASVEIEDAQGCPRYACRVFSDLRWGPSPLLIQHRLVKGGLRPISNIVDATNYVLLELGHPTHAFDYERLEGHKIIVRRARPLKDHDAGRGRARAERIRFGDCRRAQARRRRRGYGGADSEVSEKTQRVLLESAYFDPISIRRTSKRLGLRTEASHRFERDMDPEILITALDRVGALLQQWGSCSVARGVIDVYPKKFAPRFCELRQGRIGKILGIEIPPQQSEKILRRLEFSVERLGPDRWRVGIPSFRREVEREIDFIEEIGRIYGYDKIPAQRPALPLVAGRRERVEELKDRIRRILTGLGVSEAVNFGFIAKEDLEVFGGGDDLVRVRNPMSDEFYALRPTLWPGLVRNLQHNAYQQVDGVKLFEIGKVFRREGRTVRERLAAGVIVAGRALVPLQGREQFYDFYDIKGIAEALLGELGFKNFSFEPSAEKILHPTRQAFLKAKDDVLGVLGELHPEIARHYDLPWRVYLFEVNLEEIYQRLQTLTIPNWSEMQQKVTPKYPASRRDLSLLVAEEVPEVQVRRILESERRVERVFLYDLYRGSQIPQGMKSLTYEITFRDWTKTLSDEEVNEIVTRLEARLKDELGVQIRKT</sequence>
<gene>
    <name evidence="15" type="primary">pheT</name>
    <name evidence="20" type="ORF">HGMM_OP4C390</name>
</gene>
<dbReference type="SUPFAM" id="SSF56037">
    <property type="entry name" value="PheT/TilS domain"/>
    <property type="match status" value="1"/>
</dbReference>
<dbReference type="InterPro" id="IPR002547">
    <property type="entry name" value="tRNA-bd_dom"/>
</dbReference>
<evidence type="ECO:0000256" key="4">
    <source>
        <dbReference type="ARBA" id="ARBA00022490"/>
    </source>
</evidence>
<dbReference type="InterPro" id="IPR033714">
    <property type="entry name" value="tRNA_bind_bactPheRS"/>
</dbReference>
<keyword evidence="7 15" id="KW-0479">Metal-binding</keyword>
<comment type="subunit">
    <text evidence="3 15">Tetramer of two alpha and two beta subunits.</text>
</comment>
<dbReference type="InterPro" id="IPR045060">
    <property type="entry name" value="Phe-tRNA-ligase_IIc_bsu"/>
</dbReference>
<dbReference type="NCBIfam" id="TIGR00472">
    <property type="entry name" value="pheT_bact"/>
    <property type="match status" value="1"/>
</dbReference>
<comment type="catalytic activity">
    <reaction evidence="14 15">
        <text>tRNA(Phe) + L-phenylalanine + ATP = L-phenylalanyl-tRNA(Phe) + AMP + diphosphate + H(+)</text>
        <dbReference type="Rhea" id="RHEA:19413"/>
        <dbReference type="Rhea" id="RHEA-COMP:9668"/>
        <dbReference type="Rhea" id="RHEA-COMP:9699"/>
        <dbReference type="ChEBI" id="CHEBI:15378"/>
        <dbReference type="ChEBI" id="CHEBI:30616"/>
        <dbReference type="ChEBI" id="CHEBI:33019"/>
        <dbReference type="ChEBI" id="CHEBI:58095"/>
        <dbReference type="ChEBI" id="CHEBI:78442"/>
        <dbReference type="ChEBI" id="CHEBI:78531"/>
        <dbReference type="ChEBI" id="CHEBI:456215"/>
        <dbReference type="EC" id="6.1.1.20"/>
    </reaction>
</comment>
<dbReference type="HAMAP" id="MF_00283">
    <property type="entry name" value="Phe_tRNA_synth_beta1"/>
    <property type="match status" value="1"/>
</dbReference>
<evidence type="ECO:0000256" key="11">
    <source>
        <dbReference type="ARBA" id="ARBA00022884"/>
    </source>
</evidence>
<dbReference type="GO" id="GO:0009328">
    <property type="term" value="C:phenylalanine-tRNA ligase complex"/>
    <property type="evidence" value="ECO:0007669"/>
    <property type="project" value="TreeGrafter"/>
</dbReference>
<keyword evidence="5 16" id="KW-0820">tRNA-binding</keyword>
<evidence type="ECO:0000256" key="15">
    <source>
        <dbReference type="HAMAP-Rule" id="MF_00283"/>
    </source>
</evidence>
<dbReference type="Gene3D" id="3.30.56.10">
    <property type="match status" value="2"/>
</dbReference>
<dbReference type="InterPro" id="IPR020825">
    <property type="entry name" value="Phe-tRNA_synthase-like_B3/B4"/>
</dbReference>
<dbReference type="SMART" id="SM00874">
    <property type="entry name" value="B5"/>
    <property type="match status" value="1"/>
</dbReference>
<dbReference type="Pfam" id="PF03147">
    <property type="entry name" value="FDX-ACB"/>
    <property type="match status" value="1"/>
</dbReference>
<keyword evidence="6 15" id="KW-0436">Ligase</keyword>
<dbReference type="InterPro" id="IPR012340">
    <property type="entry name" value="NA-bd_OB-fold"/>
</dbReference>
<feature type="binding site" evidence="15">
    <location>
        <position position="490"/>
    </location>
    <ligand>
        <name>Mg(2+)</name>
        <dbReference type="ChEBI" id="CHEBI:18420"/>
        <note>shared with alpha subunit</note>
    </ligand>
</feature>
<dbReference type="PROSITE" id="PS51447">
    <property type="entry name" value="FDX_ACB"/>
    <property type="match status" value="1"/>
</dbReference>
<dbReference type="PANTHER" id="PTHR10947:SF0">
    <property type="entry name" value="PHENYLALANINE--TRNA LIGASE BETA SUBUNIT"/>
    <property type="match status" value="1"/>
</dbReference>
<feature type="binding site" evidence="15">
    <location>
        <position position="491"/>
    </location>
    <ligand>
        <name>Mg(2+)</name>
        <dbReference type="ChEBI" id="CHEBI:18420"/>
        <note>shared with alpha subunit</note>
    </ligand>
</feature>
<dbReference type="GO" id="GO:0005524">
    <property type="term" value="F:ATP binding"/>
    <property type="evidence" value="ECO:0007669"/>
    <property type="project" value="UniProtKB-UniRule"/>
</dbReference>
<evidence type="ECO:0000256" key="2">
    <source>
        <dbReference type="ARBA" id="ARBA00008653"/>
    </source>
</evidence>
<dbReference type="AlphaFoldDB" id="H5STA4"/>
<evidence type="ECO:0000256" key="8">
    <source>
        <dbReference type="ARBA" id="ARBA00022741"/>
    </source>
</evidence>
<feature type="binding site" evidence="15">
    <location>
        <position position="487"/>
    </location>
    <ligand>
        <name>Mg(2+)</name>
        <dbReference type="ChEBI" id="CHEBI:18420"/>
        <note>shared with alpha subunit</note>
    </ligand>
</feature>
<evidence type="ECO:0000256" key="3">
    <source>
        <dbReference type="ARBA" id="ARBA00011209"/>
    </source>
</evidence>
<dbReference type="InterPro" id="IPR045864">
    <property type="entry name" value="aa-tRNA-synth_II/BPL/LPL"/>
</dbReference>
<proteinExistence type="inferred from homology"/>
<keyword evidence="9 15" id="KW-0067">ATP-binding</keyword>
<name>H5STA4_ACEAU</name>
<dbReference type="InterPro" id="IPR004532">
    <property type="entry name" value="Phe-tRNA-ligase_IIc_bsu_bact"/>
</dbReference>
<comment type="caution">
    <text evidence="15">Lacks conserved residue(s) required for the propagation of feature annotation.</text>
</comment>
<dbReference type="InterPro" id="IPR005146">
    <property type="entry name" value="B3/B4_tRNA-bd"/>
</dbReference>
<evidence type="ECO:0000256" key="16">
    <source>
        <dbReference type="PROSITE-ProRule" id="PRU00209"/>
    </source>
</evidence>
<dbReference type="SUPFAM" id="SSF50249">
    <property type="entry name" value="Nucleic acid-binding proteins"/>
    <property type="match status" value="1"/>
</dbReference>
<keyword evidence="11 16" id="KW-0694">RNA-binding</keyword>
<dbReference type="Pfam" id="PF03483">
    <property type="entry name" value="B3_4"/>
    <property type="match status" value="1"/>
</dbReference>
<dbReference type="GO" id="GO:0000287">
    <property type="term" value="F:magnesium ion binding"/>
    <property type="evidence" value="ECO:0007669"/>
    <property type="project" value="UniProtKB-UniRule"/>
</dbReference>
<dbReference type="EMBL" id="AP011803">
    <property type="protein sequence ID" value="BAL59754.1"/>
    <property type="molecule type" value="Genomic_DNA"/>
</dbReference>
<dbReference type="SMART" id="SM00896">
    <property type="entry name" value="FDX-ACB"/>
    <property type="match status" value="1"/>
</dbReference>
<dbReference type="Pfam" id="PF01588">
    <property type="entry name" value="tRNA_bind"/>
    <property type="match status" value="1"/>
</dbReference>
<dbReference type="Gene3D" id="2.40.50.140">
    <property type="entry name" value="Nucleic acid-binding proteins"/>
    <property type="match status" value="1"/>
</dbReference>
<dbReference type="InterPro" id="IPR041616">
    <property type="entry name" value="PheRS_beta_core"/>
</dbReference>
<evidence type="ECO:0000256" key="1">
    <source>
        <dbReference type="ARBA" id="ARBA00004496"/>
    </source>
</evidence>
<feature type="domain" description="FDX-ACB" evidence="18">
    <location>
        <begin position="732"/>
        <end position="823"/>
    </location>
</feature>
<comment type="cofactor">
    <cofactor evidence="15">
        <name>Mg(2+)</name>
        <dbReference type="ChEBI" id="CHEBI:18420"/>
    </cofactor>
    <text evidence="15">Binds 2 magnesium ions per tetramer.</text>
</comment>
<evidence type="ECO:0000259" key="17">
    <source>
        <dbReference type="PROSITE" id="PS50886"/>
    </source>
</evidence>
<feature type="domain" description="B5" evidence="19">
    <location>
        <begin position="427"/>
        <end position="503"/>
    </location>
</feature>
<keyword evidence="13 15" id="KW-0030">Aminoacyl-tRNA synthetase</keyword>
<accession>H5STA4</accession>
<dbReference type="Gene3D" id="3.50.40.10">
    <property type="entry name" value="Phenylalanyl-trna Synthetase, Chain B, domain 3"/>
    <property type="match status" value="1"/>
</dbReference>
<evidence type="ECO:0000256" key="14">
    <source>
        <dbReference type="ARBA" id="ARBA00049255"/>
    </source>
</evidence>
<keyword evidence="10 15" id="KW-0460">Magnesium</keyword>
<evidence type="ECO:0000256" key="7">
    <source>
        <dbReference type="ARBA" id="ARBA00022723"/>
    </source>
</evidence>
<dbReference type="SUPFAM" id="SSF55681">
    <property type="entry name" value="Class II aaRS and biotin synthetases"/>
    <property type="match status" value="1"/>
</dbReference>
<evidence type="ECO:0000256" key="5">
    <source>
        <dbReference type="ARBA" id="ARBA00022555"/>
    </source>
</evidence>
<organism evidence="20">
    <name type="scientific">Acetithermum autotrophicum</name>
    <dbReference type="NCBI Taxonomy" id="1446466"/>
    <lineage>
        <taxon>Bacteria</taxon>
        <taxon>Candidatus Bipolaricaulota</taxon>
        <taxon>Candidatus Acetithermum</taxon>
    </lineage>
</organism>
<evidence type="ECO:0000256" key="6">
    <source>
        <dbReference type="ARBA" id="ARBA00022598"/>
    </source>
</evidence>
<evidence type="ECO:0000313" key="20">
    <source>
        <dbReference type="EMBL" id="BAL59754.1"/>
    </source>
</evidence>
<evidence type="ECO:0000259" key="18">
    <source>
        <dbReference type="PROSITE" id="PS51447"/>
    </source>
</evidence>
<feature type="domain" description="TRNA-binding" evidence="17">
    <location>
        <begin position="41"/>
        <end position="174"/>
    </location>
</feature>
<dbReference type="SUPFAM" id="SSF54991">
    <property type="entry name" value="Anticodon-binding domain of PheRS"/>
    <property type="match status" value="1"/>
</dbReference>
<dbReference type="PROSITE" id="PS50886">
    <property type="entry name" value="TRBD"/>
    <property type="match status" value="1"/>
</dbReference>
<dbReference type="Gene3D" id="3.30.930.10">
    <property type="entry name" value="Bira Bifunctional Protein, Domain 2"/>
    <property type="match status" value="1"/>
</dbReference>
<dbReference type="InterPro" id="IPR009061">
    <property type="entry name" value="DNA-bd_dom_put_sf"/>
</dbReference>
<evidence type="ECO:0000259" key="19">
    <source>
        <dbReference type="PROSITE" id="PS51483"/>
    </source>
</evidence>
<dbReference type="Pfam" id="PF17759">
    <property type="entry name" value="tRNA_synthFbeta"/>
    <property type="match status" value="1"/>
</dbReference>
<dbReference type="PROSITE" id="PS51483">
    <property type="entry name" value="B5"/>
    <property type="match status" value="1"/>
</dbReference>
<reference evidence="20" key="2">
    <citation type="journal article" date="2012" name="PLoS ONE">
        <title>A Deeply Branching Thermophilic Bacterium with an Ancient Acetyl-CoA Pathway Dominates a Subsurface Ecosystem.</title>
        <authorList>
            <person name="Takami H."/>
            <person name="Noguchi H."/>
            <person name="Takaki Y."/>
            <person name="Uchiyama I."/>
            <person name="Toyoda A."/>
            <person name="Nishi S."/>
            <person name="Chee G.-J."/>
            <person name="Arai W."/>
            <person name="Nunoura T."/>
            <person name="Itoh T."/>
            <person name="Hattori M."/>
            <person name="Takai K."/>
        </authorList>
    </citation>
    <scope>NUCLEOTIDE SEQUENCE</scope>
</reference>
<evidence type="ECO:0000256" key="10">
    <source>
        <dbReference type="ARBA" id="ARBA00022842"/>
    </source>
</evidence>
<comment type="similarity">
    <text evidence="2 15">Belongs to the phenylalanyl-tRNA synthetase beta subunit family. Type 1 subfamily.</text>
</comment>
<evidence type="ECO:0000256" key="9">
    <source>
        <dbReference type="ARBA" id="ARBA00022840"/>
    </source>
</evidence>
<dbReference type="GO" id="GO:0006432">
    <property type="term" value="P:phenylalanyl-tRNA aminoacylation"/>
    <property type="evidence" value="ECO:0007669"/>
    <property type="project" value="UniProtKB-UniRule"/>
</dbReference>
<evidence type="ECO:0000256" key="12">
    <source>
        <dbReference type="ARBA" id="ARBA00022917"/>
    </source>
</evidence>
<dbReference type="SMART" id="SM00873">
    <property type="entry name" value="B3_4"/>
    <property type="match status" value="1"/>
</dbReference>
<evidence type="ECO:0000256" key="13">
    <source>
        <dbReference type="ARBA" id="ARBA00023146"/>
    </source>
</evidence>
<keyword evidence="8 15" id="KW-0547">Nucleotide-binding</keyword>
<dbReference type="EC" id="6.1.1.20" evidence="15"/>
<protein>
    <recommendedName>
        <fullName evidence="15">Phenylalanine--tRNA ligase beta subunit</fullName>
        <ecNumber evidence="15">6.1.1.20</ecNumber>
    </recommendedName>
    <alternativeName>
        <fullName evidence="15">Phenylalanyl-tRNA synthetase beta subunit</fullName>
        <shortName evidence="15">PheRS</shortName>
    </alternativeName>
</protein>
<dbReference type="Gene3D" id="3.30.70.380">
    <property type="entry name" value="Ferrodoxin-fold anticodon-binding domain"/>
    <property type="match status" value="1"/>
</dbReference>
<keyword evidence="4 15" id="KW-0963">Cytoplasm</keyword>
<dbReference type="PANTHER" id="PTHR10947">
    <property type="entry name" value="PHENYLALANYL-TRNA SYNTHETASE BETA CHAIN AND LEUCINE-RICH REPEAT-CONTAINING PROTEIN 47"/>
    <property type="match status" value="1"/>
</dbReference>
<dbReference type="GO" id="GO:0004826">
    <property type="term" value="F:phenylalanine-tRNA ligase activity"/>
    <property type="evidence" value="ECO:0007669"/>
    <property type="project" value="UniProtKB-UniRule"/>
</dbReference>
<dbReference type="InterPro" id="IPR005121">
    <property type="entry name" value="Fdx_antiC-bd"/>
</dbReference>